<accession>A0A0C3KSK5</accession>
<evidence type="ECO:0000313" key="3">
    <source>
        <dbReference type="Proteomes" id="UP000054217"/>
    </source>
</evidence>
<dbReference type="InParanoid" id="A0A0C3KSK5"/>
<dbReference type="AlphaFoldDB" id="A0A0C3KSK5"/>
<evidence type="ECO:0000256" key="1">
    <source>
        <dbReference type="SAM" id="MobiDB-lite"/>
    </source>
</evidence>
<name>A0A0C3KSK5_PISTI</name>
<evidence type="ECO:0000313" key="2">
    <source>
        <dbReference type="EMBL" id="KIO12502.1"/>
    </source>
</evidence>
<dbReference type="Proteomes" id="UP000054217">
    <property type="component" value="Unassembled WGS sequence"/>
</dbReference>
<keyword evidence="3" id="KW-1185">Reference proteome</keyword>
<proteinExistence type="predicted"/>
<feature type="region of interest" description="Disordered" evidence="1">
    <location>
        <begin position="1"/>
        <end position="25"/>
    </location>
</feature>
<sequence>ARRGGVRRATSAVKTAMLPSTVRRRGSQDVGQCYVGREEEGGISVLGMASTVAMRWGNMRGGRRGRRGN</sequence>
<reference evidence="3" key="2">
    <citation type="submission" date="2015-01" db="EMBL/GenBank/DDBJ databases">
        <title>Evolutionary Origins and Diversification of the Mycorrhizal Mutualists.</title>
        <authorList>
            <consortium name="DOE Joint Genome Institute"/>
            <consortium name="Mycorrhizal Genomics Consortium"/>
            <person name="Kohler A."/>
            <person name="Kuo A."/>
            <person name="Nagy L.G."/>
            <person name="Floudas D."/>
            <person name="Copeland A."/>
            <person name="Barry K.W."/>
            <person name="Cichocki N."/>
            <person name="Veneault-Fourrey C."/>
            <person name="LaButti K."/>
            <person name="Lindquist E.A."/>
            <person name="Lipzen A."/>
            <person name="Lundell T."/>
            <person name="Morin E."/>
            <person name="Murat C."/>
            <person name="Riley R."/>
            <person name="Ohm R."/>
            <person name="Sun H."/>
            <person name="Tunlid A."/>
            <person name="Henrissat B."/>
            <person name="Grigoriev I.V."/>
            <person name="Hibbett D.S."/>
            <person name="Martin F."/>
        </authorList>
    </citation>
    <scope>NUCLEOTIDE SEQUENCE [LARGE SCALE GENOMIC DNA]</scope>
    <source>
        <strain evidence="3">Marx 270</strain>
    </source>
</reference>
<organism evidence="2 3">
    <name type="scientific">Pisolithus tinctorius Marx 270</name>
    <dbReference type="NCBI Taxonomy" id="870435"/>
    <lineage>
        <taxon>Eukaryota</taxon>
        <taxon>Fungi</taxon>
        <taxon>Dikarya</taxon>
        <taxon>Basidiomycota</taxon>
        <taxon>Agaricomycotina</taxon>
        <taxon>Agaricomycetes</taxon>
        <taxon>Agaricomycetidae</taxon>
        <taxon>Boletales</taxon>
        <taxon>Sclerodermatineae</taxon>
        <taxon>Pisolithaceae</taxon>
        <taxon>Pisolithus</taxon>
    </lineage>
</organism>
<protein>
    <submittedName>
        <fullName evidence="2">Uncharacterized protein</fullName>
    </submittedName>
</protein>
<gene>
    <name evidence="2" type="ORF">M404DRAFT_993487</name>
</gene>
<dbReference type="EMBL" id="KN831947">
    <property type="protein sequence ID" value="KIO12502.1"/>
    <property type="molecule type" value="Genomic_DNA"/>
</dbReference>
<reference evidence="2 3" key="1">
    <citation type="submission" date="2014-04" db="EMBL/GenBank/DDBJ databases">
        <authorList>
            <consortium name="DOE Joint Genome Institute"/>
            <person name="Kuo A."/>
            <person name="Kohler A."/>
            <person name="Costa M.D."/>
            <person name="Nagy L.G."/>
            <person name="Floudas D."/>
            <person name="Copeland A."/>
            <person name="Barry K.W."/>
            <person name="Cichocki N."/>
            <person name="Veneault-Fourrey C."/>
            <person name="LaButti K."/>
            <person name="Lindquist E.A."/>
            <person name="Lipzen A."/>
            <person name="Lundell T."/>
            <person name="Morin E."/>
            <person name="Murat C."/>
            <person name="Sun H."/>
            <person name="Tunlid A."/>
            <person name="Henrissat B."/>
            <person name="Grigoriev I.V."/>
            <person name="Hibbett D.S."/>
            <person name="Martin F."/>
            <person name="Nordberg H.P."/>
            <person name="Cantor M.N."/>
            <person name="Hua S.X."/>
        </authorList>
    </citation>
    <scope>NUCLEOTIDE SEQUENCE [LARGE SCALE GENOMIC DNA]</scope>
    <source>
        <strain evidence="2 3">Marx 270</strain>
    </source>
</reference>
<dbReference type="HOGENOM" id="CLU_2782910_0_0_1"/>
<feature type="non-terminal residue" evidence="2">
    <location>
        <position position="1"/>
    </location>
</feature>